<evidence type="ECO:0000313" key="4">
    <source>
        <dbReference type="Proteomes" id="UP000789833"/>
    </source>
</evidence>
<dbReference type="RefSeq" id="WP_230501303.1">
    <property type="nucleotide sequence ID" value="NZ_CAKJTJ010000010.1"/>
</dbReference>
<dbReference type="PANTHER" id="PTHR30032">
    <property type="entry name" value="N-ACETYLMURAMOYL-L-ALANINE AMIDASE-RELATED"/>
    <property type="match status" value="1"/>
</dbReference>
<keyword evidence="1" id="KW-0732">Signal</keyword>
<keyword evidence="4" id="KW-1185">Reference proteome</keyword>
<dbReference type="InterPro" id="IPR051922">
    <property type="entry name" value="Bact_Sporulation_Assoc"/>
</dbReference>
<reference evidence="3 4" key="1">
    <citation type="submission" date="2021-10" db="EMBL/GenBank/DDBJ databases">
        <authorList>
            <person name="Criscuolo A."/>
        </authorList>
    </citation>
    <scope>NUCLEOTIDE SEQUENCE [LARGE SCALE GENOMIC DNA]</scope>
    <source>
        <strain evidence="4">CIP 111883</strain>
    </source>
</reference>
<evidence type="ECO:0000259" key="2">
    <source>
        <dbReference type="Pfam" id="PF08486"/>
    </source>
</evidence>
<evidence type="ECO:0000313" key="3">
    <source>
        <dbReference type="EMBL" id="CAG9621409.1"/>
    </source>
</evidence>
<gene>
    <name evidence="3" type="ORF">BACCIP111883_02182</name>
</gene>
<proteinExistence type="predicted"/>
<dbReference type="Proteomes" id="UP000789833">
    <property type="component" value="Unassembled WGS sequence"/>
</dbReference>
<dbReference type="NCBIfam" id="TIGR02669">
    <property type="entry name" value="SpoIID_LytB"/>
    <property type="match status" value="1"/>
</dbReference>
<comment type="caution">
    <text evidence="3">The sequence shown here is derived from an EMBL/GenBank/DDBJ whole genome shotgun (WGS) entry which is preliminary data.</text>
</comment>
<dbReference type="InterPro" id="IPR013693">
    <property type="entry name" value="SpoIID/LytB_N"/>
</dbReference>
<dbReference type="Gene3D" id="3.40.50.12090">
    <property type="match status" value="2"/>
</dbReference>
<accession>A0ABM8YNR4</accession>
<evidence type="ECO:0000256" key="1">
    <source>
        <dbReference type="SAM" id="SignalP"/>
    </source>
</evidence>
<dbReference type="InterPro" id="IPR013486">
    <property type="entry name" value="SpoIID/LytB"/>
</dbReference>
<dbReference type="PANTHER" id="PTHR30032:SF8">
    <property type="entry name" value="GERMINATION-SPECIFIC N-ACETYLMURAMOYL-L-ALANINE AMIDASE"/>
    <property type="match status" value="1"/>
</dbReference>
<organism evidence="3 4">
    <name type="scientific">Sutcliffiella rhizosphaerae</name>
    <dbReference type="NCBI Taxonomy" id="2880967"/>
    <lineage>
        <taxon>Bacteria</taxon>
        <taxon>Bacillati</taxon>
        <taxon>Bacillota</taxon>
        <taxon>Bacilli</taxon>
        <taxon>Bacillales</taxon>
        <taxon>Bacillaceae</taxon>
        <taxon>Sutcliffiella</taxon>
    </lineage>
</organism>
<feature type="chain" id="PRO_5045115343" description="Sporulation stage II protein D amidase enhancer LytB N-terminal domain-containing protein" evidence="1">
    <location>
        <begin position="23"/>
        <end position="765"/>
    </location>
</feature>
<feature type="domain" description="Sporulation stage II protein D amidase enhancer LytB N-terminal" evidence="2">
    <location>
        <begin position="126"/>
        <end position="214"/>
    </location>
</feature>
<feature type="signal peptide" evidence="1">
    <location>
        <begin position="1"/>
        <end position="22"/>
    </location>
</feature>
<name>A0ABM8YNR4_9BACI</name>
<dbReference type="Pfam" id="PF04122">
    <property type="entry name" value="CW_binding_2"/>
    <property type="match status" value="3"/>
</dbReference>
<dbReference type="EMBL" id="CAKJTJ010000010">
    <property type="protein sequence ID" value="CAG9621409.1"/>
    <property type="molecule type" value="Genomic_DNA"/>
</dbReference>
<dbReference type="Pfam" id="PF08486">
    <property type="entry name" value="SpoIID"/>
    <property type="match status" value="1"/>
</dbReference>
<sequence>MKKLIISLLAVCLILVPSLTGIEVNASSTIPNEVSIKLKYHLKERKTIPIDVVGTYQIVGNNSVKLTNQSFDVRVNGSAIDLYNGSTKVTSFNGQFEIKPTKYGKDNYVRLNGRPYLGSIRFTLENGNLVPINRLPMEDYLKGVLPSEIFPSWHIESLKAQAVAARTYALKRVHTVMTDDVGSQRYDGYIWWDEAKYKNTNEAVNSTKGQVLTYNGALIDAVFSSNNGGHVESNKGAWPGGSQLPYLQAKKDKYDPAFDWNLQFRENQIDTKNLDLTNPQGWWSATSEIGVSQPLPNSIETKILNNVKSYLKNQNASLKDAEIKIVDVKDVAVSNTLTPGQRRTQGSYTINYFVKNKDGSFVTETLRINGKDENRIKLHTLKQTNTPIANMRSIFGINDFKSHFVTSISLKSGIYEIKGKGWGHGVGMSQYGAKAMADQGESYQDILGFYYGGTTFANYIDSHINSSLRGLDRYETSVAIANYGWNSGFQTVVIGRGDNPVDALTGSVLAKKYNAPLLLVKTNEIPTAVKDLLSKQTIHQIFVLGGEAAISSKTYDQLEKYATTVKRINGPERYTTSVEVAKLIDTNNEVIITSGSSTSPDALSIASHAALQQIPILFTKTDELSKNVEQYIKDNNINKVTIIGGTNAVSENVKGKLQNLVRQEVVRVSGPNRYATSVAIVEAFGLDPRNLFFARGEQFIDALPGSVLAANMQAPLLLTKKDELPSEVRNYLNGKIHFIPSIHYLGGTGAISQSTRNNIQNEILR</sequence>
<protein>
    <recommendedName>
        <fullName evidence="2">Sporulation stage II protein D amidase enhancer LytB N-terminal domain-containing protein</fullName>
    </recommendedName>
</protein>
<dbReference type="InterPro" id="IPR007253">
    <property type="entry name" value="Cell_wall-bd_2"/>
</dbReference>